<sequence>MAEEIKIKIGTEYDGAAAQKAKKDEEALQKGAKAAPGTPASPAAQAAKALDAEKLITKENEKQHALAKAKAGHHKMSGGRMVGDTLDMVTGQNGWVMRTQQLGNLMHMLKAAPMLIAPLIVGAAAVGFLGLRKSEEAKDREEQHRIGQARLDSDLHFARSGRFGNSEQAFSEELDAADNQKRLQAKRAQLVDRAHSGIGGALFGDFFEKGNALYRPDSALEIQKVDNDQREEVHKQRKAQLEKRAWFEKIGKREIEIAKAEAAGNMVEARGIQDELTAAQEYQRLDKSGANEQEIHEGVVAKLQNVQRERAGQLARLVTARDGAADTAAVAREAGSFRSGGNAEAVWNKIHGTMQKQHAEAMAAITHVDHTKR</sequence>
<comment type="caution">
    <text evidence="3">The sequence shown here is derived from an EMBL/GenBank/DDBJ whole genome shotgun (WGS) entry which is preliminary data.</text>
</comment>
<protein>
    <submittedName>
        <fullName evidence="3">Uncharacterized protein</fullName>
    </submittedName>
</protein>
<gene>
    <name evidence="3" type="ORF">CfE428DRAFT_5792</name>
</gene>
<name>B4DA52_9BACT</name>
<dbReference type="RefSeq" id="WP_006983113.1">
    <property type="nucleotide sequence ID" value="NZ_ABVL01000029.1"/>
</dbReference>
<feature type="compositionally biased region" description="Low complexity" evidence="1">
    <location>
        <begin position="29"/>
        <end position="46"/>
    </location>
</feature>
<evidence type="ECO:0000313" key="4">
    <source>
        <dbReference type="Proteomes" id="UP000005824"/>
    </source>
</evidence>
<organism evidence="3 4">
    <name type="scientific">Chthoniobacter flavus Ellin428</name>
    <dbReference type="NCBI Taxonomy" id="497964"/>
    <lineage>
        <taxon>Bacteria</taxon>
        <taxon>Pseudomonadati</taxon>
        <taxon>Verrucomicrobiota</taxon>
        <taxon>Spartobacteria</taxon>
        <taxon>Chthoniobacterales</taxon>
        <taxon>Chthoniobacteraceae</taxon>
        <taxon>Chthoniobacter</taxon>
    </lineage>
</organism>
<keyword evidence="4" id="KW-1185">Reference proteome</keyword>
<evidence type="ECO:0000256" key="1">
    <source>
        <dbReference type="SAM" id="MobiDB-lite"/>
    </source>
</evidence>
<accession>B4DA52</accession>
<keyword evidence="2" id="KW-1133">Transmembrane helix</keyword>
<dbReference type="EMBL" id="ABVL01000029">
    <property type="protein sequence ID" value="EDY16679.1"/>
    <property type="molecule type" value="Genomic_DNA"/>
</dbReference>
<dbReference type="InParanoid" id="B4DA52"/>
<keyword evidence="2" id="KW-0472">Membrane</keyword>
<evidence type="ECO:0000313" key="3">
    <source>
        <dbReference type="EMBL" id="EDY16679.1"/>
    </source>
</evidence>
<evidence type="ECO:0000256" key="2">
    <source>
        <dbReference type="SAM" id="Phobius"/>
    </source>
</evidence>
<feature type="transmembrane region" description="Helical" evidence="2">
    <location>
        <begin position="111"/>
        <end position="131"/>
    </location>
</feature>
<dbReference type="STRING" id="497964.CfE428DRAFT_5792"/>
<dbReference type="AlphaFoldDB" id="B4DA52"/>
<keyword evidence="2" id="KW-0812">Transmembrane</keyword>
<dbReference type="Proteomes" id="UP000005824">
    <property type="component" value="Unassembled WGS sequence"/>
</dbReference>
<proteinExistence type="predicted"/>
<reference evidence="3 4" key="1">
    <citation type="journal article" date="2011" name="J. Bacteriol.">
        <title>Genome sequence of Chthoniobacter flavus Ellin428, an aerobic heterotrophic soil bacterium.</title>
        <authorList>
            <person name="Kant R."/>
            <person name="van Passel M.W."/>
            <person name="Palva A."/>
            <person name="Lucas S."/>
            <person name="Lapidus A."/>
            <person name="Glavina Del Rio T."/>
            <person name="Dalin E."/>
            <person name="Tice H."/>
            <person name="Bruce D."/>
            <person name="Goodwin L."/>
            <person name="Pitluck S."/>
            <person name="Larimer F.W."/>
            <person name="Land M.L."/>
            <person name="Hauser L."/>
            <person name="Sangwan P."/>
            <person name="de Vos W.M."/>
            <person name="Janssen P.H."/>
            <person name="Smidt H."/>
        </authorList>
    </citation>
    <scope>NUCLEOTIDE SEQUENCE [LARGE SCALE GENOMIC DNA]</scope>
    <source>
        <strain evidence="3 4">Ellin428</strain>
    </source>
</reference>
<feature type="region of interest" description="Disordered" evidence="1">
    <location>
        <begin position="27"/>
        <end position="46"/>
    </location>
</feature>